<proteinExistence type="predicted"/>
<dbReference type="Proteomes" id="UP000275772">
    <property type="component" value="Unassembled WGS sequence"/>
</dbReference>
<organism evidence="1 2">
    <name type="scientific">Blumeria hordei</name>
    <name type="common">Barley powdery mildew</name>
    <name type="synonym">Blumeria graminis f. sp. hordei</name>
    <dbReference type="NCBI Taxonomy" id="2867405"/>
    <lineage>
        <taxon>Eukaryota</taxon>
        <taxon>Fungi</taxon>
        <taxon>Dikarya</taxon>
        <taxon>Ascomycota</taxon>
        <taxon>Pezizomycotina</taxon>
        <taxon>Leotiomycetes</taxon>
        <taxon>Erysiphales</taxon>
        <taxon>Erysiphaceae</taxon>
        <taxon>Blumeria</taxon>
    </lineage>
</organism>
<sequence length="341" mass="38649">MISCVFAFLLLTKGNDIYDKGSLASERPSKQLPNLRRLVLVAEDTKESFYGDFKAPDNNNFPNIYGDYDILITKEQVSYEDTRFQAYCSPTLSPMQIAATIQDQLGPRVKFQYPKLNNNRALSSENCLSHIYTELEGVKKGASSQTQVITQSSICSNSDIIGLAFQGNVSVSGVYYPYAPSNGKNVPQVAFSGHLDLQDLVRENHIYAAYEKNKSHMVLVWYFGQLHIFRRDGMNKLWWPVTEIGSTKHNGAIIINFLRHSLGLFQRLDLILESSRPQRSLFHYIWRPSTSVQPRKGTSTNNLMAEIVSIEFGIPPNVPLKYLHSNLRKLFDSKSIKQANL</sequence>
<dbReference type="EMBL" id="UNSH01000049">
    <property type="protein sequence ID" value="SZF03256.1"/>
    <property type="molecule type" value="Genomic_DNA"/>
</dbReference>
<dbReference type="VEuPathDB" id="FungiDB:BLGHR1_14046"/>
<evidence type="ECO:0000313" key="1">
    <source>
        <dbReference type="EMBL" id="SZF03256.1"/>
    </source>
</evidence>
<protein>
    <submittedName>
        <fullName evidence="1">Uncharacterized protein</fullName>
    </submittedName>
</protein>
<name>A0A383UU18_BLUHO</name>
<gene>
    <name evidence="1" type="ORF">BLGHR1_14046</name>
</gene>
<evidence type="ECO:0000313" key="2">
    <source>
        <dbReference type="Proteomes" id="UP000275772"/>
    </source>
</evidence>
<accession>A0A383UU18</accession>
<reference evidence="1 2" key="1">
    <citation type="submission" date="2017-11" db="EMBL/GenBank/DDBJ databases">
        <authorList>
            <person name="Kracher B."/>
        </authorList>
    </citation>
    <scope>NUCLEOTIDE SEQUENCE [LARGE SCALE GENOMIC DNA]</scope>
    <source>
        <strain evidence="1 2">RACE1</strain>
    </source>
</reference>
<dbReference type="AlphaFoldDB" id="A0A383UU18"/>